<comment type="caution">
    <text evidence="1">The sequence shown here is derived from an EMBL/GenBank/DDBJ whole genome shotgun (WGS) entry which is preliminary data.</text>
</comment>
<evidence type="ECO:0000313" key="2">
    <source>
        <dbReference type="Proteomes" id="UP001152622"/>
    </source>
</evidence>
<dbReference type="PANTHER" id="PTHR33767:SF1">
    <property type="entry name" value="LEUCINE RICH ADAPTOR PROTEIN 1-LIKE"/>
    <property type="match status" value="1"/>
</dbReference>
<dbReference type="Proteomes" id="UP001152622">
    <property type="component" value="Chromosome 20"/>
</dbReference>
<dbReference type="AlphaFoldDB" id="A0A9Q1EC93"/>
<dbReference type="InterPro" id="IPR037443">
    <property type="entry name" value="LURAP1"/>
</dbReference>
<dbReference type="OrthoDB" id="6508726at2759"/>
<dbReference type="EMBL" id="JAINUF010000020">
    <property type="protein sequence ID" value="KAJ8336143.1"/>
    <property type="molecule type" value="Genomic_DNA"/>
</dbReference>
<keyword evidence="2" id="KW-1185">Reference proteome</keyword>
<proteinExistence type="predicted"/>
<dbReference type="PANTHER" id="PTHR33767">
    <property type="entry name" value="LEUCINE RICH ADAPTOR PROTEIN 1-LIKE"/>
    <property type="match status" value="1"/>
</dbReference>
<organism evidence="1 2">
    <name type="scientific">Synaphobranchus kaupii</name>
    <name type="common">Kaup's arrowtooth eel</name>
    <dbReference type="NCBI Taxonomy" id="118154"/>
    <lineage>
        <taxon>Eukaryota</taxon>
        <taxon>Metazoa</taxon>
        <taxon>Chordata</taxon>
        <taxon>Craniata</taxon>
        <taxon>Vertebrata</taxon>
        <taxon>Euteleostomi</taxon>
        <taxon>Actinopterygii</taxon>
        <taxon>Neopterygii</taxon>
        <taxon>Teleostei</taxon>
        <taxon>Anguilliformes</taxon>
        <taxon>Synaphobranchidae</taxon>
        <taxon>Synaphobranchus</taxon>
    </lineage>
</organism>
<dbReference type="Pfam" id="PF14854">
    <property type="entry name" value="LURAP"/>
    <property type="match status" value="1"/>
</dbReference>
<name>A0A9Q1EC93_SYNKA</name>
<evidence type="ECO:0000313" key="1">
    <source>
        <dbReference type="EMBL" id="KAJ8336143.1"/>
    </source>
</evidence>
<reference evidence="1" key="1">
    <citation type="journal article" date="2023" name="Science">
        <title>Genome structures resolve the early diversification of teleost fishes.</title>
        <authorList>
            <person name="Parey E."/>
            <person name="Louis A."/>
            <person name="Montfort J."/>
            <person name="Bouchez O."/>
            <person name="Roques C."/>
            <person name="Iampietro C."/>
            <person name="Lluch J."/>
            <person name="Castinel A."/>
            <person name="Donnadieu C."/>
            <person name="Desvignes T."/>
            <person name="Floi Bucao C."/>
            <person name="Jouanno E."/>
            <person name="Wen M."/>
            <person name="Mejri S."/>
            <person name="Dirks R."/>
            <person name="Jansen H."/>
            <person name="Henkel C."/>
            <person name="Chen W.J."/>
            <person name="Zahm M."/>
            <person name="Cabau C."/>
            <person name="Klopp C."/>
            <person name="Thompson A.W."/>
            <person name="Robinson-Rechavi M."/>
            <person name="Braasch I."/>
            <person name="Lecointre G."/>
            <person name="Bobe J."/>
            <person name="Postlethwait J.H."/>
            <person name="Berthelot C."/>
            <person name="Roest Crollius H."/>
            <person name="Guiguen Y."/>
        </authorList>
    </citation>
    <scope>NUCLEOTIDE SEQUENCE</scope>
    <source>
        <strain evidence="1">WJC10195</strain>
    </source>
</reference>
<evidence type="ECO:0008006" key="3">
    <source>
        <dbReference type="Google" id="ProtNLM"/>
    </source>
</evidence>
<gene>
    <name evidence="1" type="ORF">SKAU_G00394860</name>
</gene>
<accession>A0A9Q1EC93</accession>
<dbReference type="GO" id="GO:0043123">
    <property type="term" value="P:positive regulation of canonical NF-kappaB signal transduction"/>
    <property type="evidence" value="ECO:0007669"/>
    <property type="project" value="InterPro"/>
</dbReference>
<sequence>MDDNAGLDFKDIETKLGRKIPESLIRSITEGSLEDAVDETPVTPSVPFDQESTNASVRLQRKMTFLKQEMARLRAIDIKLMQQLLSINEGIESIKWVMEERGGLAGSRESSLAGSLYSLSESQDPSLRGSYDSLRDGSDGLDAVSIGSYLDTLAEDLPPTEQDCFSDQPSIHVIPDKTPLCKDKKANPDEYYCFG</sequence>
<dbReference type="InterPro" id="IPR039499">
    <property type="entry name" value="LURA1/LRA25"/>
</dbReference>
<protein>
    <recommendedName>
        <fullName evidence="3">Leucine rich adaptor protein 1-like</fullName>
    </recommendedName>
</protein>